<keyword evidence="2" id="KW-0456">Lyase</keyword>
<dbReference type="Gene3D" id="3.10.490.10">
    <property type="entry name" value="Gamma-glutamyl cyclotransferase-like"/>
    <property type="match status" value="1"/>
</dbReference>
<dbReference type="Pfam" id="PF04752">
    <property type="entry name" value="ChaC"/>
    <property type="match status" value="1"/>
</dbReference>
<dbReference type="OrthoDB" id="9795692at2"/>
<gene>
    <name evidence="3" type="ORF">C8P66_10997</name>
</gene>
<comment type="caution">
    <text evidence="3">The sequence shown here is derived from an EMBL/GenBank/DDBJ whole genome shotgun (WGS) entry which is preliminary data.</text>
</comment>
<sequence length="177" mass="18806">MTLPAPLLVFGYGSLIWRPDFPHLSAHPARLHGWHRSFCIWSHHHRGTAHLPGLVLGLRPGGSCRGMAFRVAAAAREEVLANLDARELVAGEYRRITGRVRLLDGGGMEEAVLYVADRAAPVFCPGLTPHQAAAAIAAATGISGANRAYLLNTLAGLRAMGVRDGRLEAVAALLPPA</sequence>
<accession>A0A2W7IIF3</accession>
<evidence type="ECO:0000256" key="1">
    <source>
        <dbReference type="ARBA" id="ARBA00012344"/>
    </source>
</evidence>
<proteinExistence type="predicted"/>
<dbReference type="GO" id="GO:0005737">
    <property type="term" value="C:cytoplasm"/>
    <property type="evidence" value="ECO:0007669"/>
    <property type="project" value="TreeGrafter"/>
</dbReference>
<dbReference type="CDD" id="cd06661">
    <property type="entry name" value="GGCT_like"/>
    <property type="match status" value="1"/>
</dbReference>
<evidence type="ECO:0000256" key="2">
    <source>
        <dbReference type="ARBA" id="ARBA00023239"/>
    </source>
</evidence>
<dbReference type="InterPro" id="IPR013024">
    <property type="entry name" value="GGCT-like"/>
</dbReference>
<evidence type="ECO:0000313" key="4">
    <source>
        <dbReference type="Proteomes" id="UP000249688"/>
    </source>
</evidence>
<dbReference type="PANTHER" id="PTHR12192:SF2">
    <property type="entry name" value="GLUTATHIONE-SPECIFIC GAMMA-GLUTAMYLCYCLOTRANSFERASE 2"/>
    <property type="match status" value="1"/>
</dbReference>
<keyword evidence="4" id="KW-1185">Reference proteome</keyword>
<dbReference type="PANTHER" id="PTHR12192">
    <property type="entry name" value="CATION TRANSPORT PROTEIN CHAC-RELATED"/>
    <property type="match status" value="1"/>
</dbReference>
<dbReference type="GO" id="GO:0061928">
    <property type="term" value="F:glutathione specific gamma-glutamylcyclotransferase activity"/>
    <property type="evidence" value="ECO:0007669"/>
    <property type="project" value="UniProtKB-EC"/>
</dbReference>
<name>A0A2W7IIF3_9PROT</name>
<dbReference type="AlphaFoldDB" id="A0A2W7IIF3"/>
<dbReference type="SUPFAM" id="SSF110857">
    <property type="entry name" value="Gamma-glutamyl cyclotransferase-like"/>
    <property type="match status" value="1"/>
</dbReference>
<dbReference type="Proteomes" id="UP000249688">
    <property type="component" value="Unassembled WGS sequence"/>
</dbReference>
<organism evidence="3 4">
    <name type="scientific">Humitalea rosea</name>
    <dbReference type="NCBI Taxonomy" id="990373"/>
    <lineage>
        <taxon>Bacteria</taxon>
        <taxon>Pseudomonadati</taxon>
        <taxon>Pseudomonadota</taxon>
        <taxon>Alphaproteobacteria</taxon>
        <taxon>Acetobacterales</taxon>
        <taxon>Roseomonadaceae</taxon>
        <taxon>Humitalea</taxon>
    </lineage>
</organism>
<dbReference type="GO" id="GO:0006751">
    <property type="term" value="P:glutathione catabolic process"/>
    <property type="evidence" value="ECO:0007669"/>
    <property type="project" value="InterPro"/>
</dbReference>
<reference evidence="3 4" key="1">
    <citation type="submission" date="2018-06" db="EMBL/GenBank/DDBJ databases">
        <title>Genomic Encyclopedia of Archaeal and Bacterial Type Strains, Phase II (KMG-II): from individual species to whole genera.</title>
        <authorList>
            <person name="Goeker M."/>
        </authorList>
    </citation>
    <scope>NUCLEOTIDE SEQUENCE [LARGE SCALE GENOMIC DNA]</scope>
    <source>
        <strain evidence="3 4">DSM 24525</strain>
    </source>
</reference>
<evidence type="ECO:0000313" key="3">
    <source>
        <dbReference type="EMBL" id="PZW46600.1"/>
    </source>
</evidence>
<dbReference type="EC" id="4.3.2.7" evidence="1"/>
<protein>
    <recommendedName>
        <fullName evidence="1">glutathione-specific gamma-glutamylcyclotransferase</fullName>
        <ecNumber evidence="1">4.3.2.7</ecNumber>
    </recommendedName>
</protein>
<dbReference type="EMBL" id="QKYU01000009">
    <property type="protein sequence ID" value="PZW46600.1"/>
    <property type="molecule type" value="Genomic_DNA"/>
</dbReference>
<dbReference type="InterPro" id="IPR036568">
    <property type="entry name" value="GGCT-like_sf"/>
</dbReference>
<dbReference type="RefSeq" id="WP_111398069.1">
    <property type="nucleotide sequence ID" value="NZ_QKYU01000009.1"/>
</dbReference>
<dbReference type="InterPro" id="IPR006840">
    <property type="entry name" value="ChaC"/>
</dbReference>